<evidence type="ECO:0000256" key="3">
    <source>
        <dbReference type="SAM" id="SignalP"/>
    </source>
</evidence>
<feature type="signal peptide" evidence="3">
    <location>
        <begin position="1"/>
        <end position="20"/>
    </location>
</feature>
<sequence length="211" mass="23988">MKAFVFVCCLLMCIVALAGARRHHARVTEASDKLAITLYYESLCPYCMEFVTTHLGPSMMVKDRLPFTDLELIPYGNAKLDDDGNVVCQHGEEECDLNAWHGCILQHHNITESVELIACMMRGKKNRLDTCAEHYRIDVSDVKNCRKSRSVNDILAEYGKETALVNHEGVPAVAVDYVYNVNEQNDLLNHFDSVFCARYETMYHIKLANCM</sequence>
<feature type="chain" id="PRO_5017313236" evidence="3">
    <location>
        <begin position="21"/>
        <end position="211"/>
    </location>
</feature>
<dbReference type="Proteomes" id="UP000268350">
    <property type="component" value="Unassembled WGS sequence"/>
</dbReference>
<dbReference type="OrthoDB" id="958254at2759"/>
<dbReference type="SUPFAM" id="SSF52833">
    <property type="entry name" value="Thioredoxin-like"/>
    <property type="match status" value="1"/>
</dbReference>
<name>A0A3B0KC76_DROGU</name>
<reference evidence="5" key="1">
    <citation type="submission" date="2018-01" db="EMBL/GenBank/DDBJ databases">
        <authorList>
            <person name="Alioto T."/>
            <person name="Alioto T."/>
        </authorList>
    </citation>
    <scope>NUCLEOTIDE SEQUENCE [LARGE SCALE GENOMIC DNA]</scope>
</reference>
<keyword evidence="3" id="KW-0732">Signal</keyword>
<dbReference type="EMBL" id="OUUW01000005">
    <property type="protein sequence ID" value="SPP81218.1"/>
    <property type="molecule type" value="Genomic_DNA"/>
</dbReference>
<dbReference type="PANTHER" id="PTHR13234:SF73">
    <property type="entry name" value="GILT-LIKE PROTEIN 2-RELATED"/>
    <property type="match status" value="1"/>
</dbReference>
<organism evidence="4 5">
    <name type="scientific">Drosophila guanche</name>
    <name type="common">Fruit fly</name>
    <dbReference type="NCBI Taxonomy" id="7266"/>
    <lineage>
        <taxon>Eukaryota</taxon>
        <taxon>Metazoa</taxon>
        <taxon>Ecdysozoa</taxon>
        <taxon>Arthropoda</taxon>
        <taxon>Hexapoda</taxon>
        <taxon>Insecta</taxon>
        <taxon>Pterygota</taxon>
        <taxon>Neoptera</taxon>
        <taxon>Endopterygota</taxon>
        <taxon>Diptera</taxon>
        <taxon>Brachycera</taxon>
        <taxon>Muscomorpha</taxon>
        <taxon>Ephydroidea</taxon>
        <taxon>Drosophilidae</taxon>
        <taxon>Drosophila</taxon>
        <taxon>Sophophora</taxon>
    </lineage>
</organism>
<dbReference type="InterPro" id="IPR036249">
    <property type="entry name" value="Thioredoxin-like_sf"/>
</dbReference>
<evidence type="ECO:0000256" key="1">
    <source>
        <dbReference type="ARBA" id="ARBA00005679"/>
    </source>
</evidence>
<accession>A0A3B0KC76</accession>
<gene>
    <name evidence="4" type="ORF">DGUA_6G006217</name>
</gene>
<dbReference type="Gene3D" id="3.40.30.10">
    <property type="entry name" value="Glutaredoxin"/>
    <property type="match status" value="1"/>
</dbReference>
<evidence type="ECO:0000256" key="2">
    <source>
        <dbReference type="ARBA" id="ARBA00023180"/>
    </source>
</evidence>
<dbReference type="AlphaFoldDB" id="A0A3B0KC76"/>
<protein>
    <submittedName>
        <fullName evidence="4">Blast:GILT-like protein F37H8.5</fullName>
    </submittedName>
</protein>
<dbReference type="Pfam" id="PF03227">
    <property type="entry name" value="GILT"/>
    <property type="match status" value="1"/>
</dbReference>
<dbReference type="GO" id="GO:0016671">
    <property type="term" value="F:oxidoreductase activity, acting on a sulfur group of donors, disulfide as acceptor"/>
    <property type="evidence" value="ECO:0007669"/>
    <property type="project" value="InterPro"/>
</dbReference>
<evidence type="ECO:0000313" key="5">
    <source>
        <dbReference type="Proteomes" id="UP000268350"/>
    </source>
</evidence>
<keyword evidence="2" id="KW-0325">Glycoprotein</keyword>
<dbReference type="PANTHER" id="PTHR13234">
    <property type="entry name" value="GAMMA-INTERFERON INDUCIBLE LYSOSOMAL THIOL REDUCTASE GILT"/>
    <property type="match status" value="1"/>
</dbReference>
<dbReference type="OMA" id="FCAKYKE"/>
<comment type="similarity">
    <text evidence="1">Belongs to the GILT family.</text>
</comment>
<dbReference type="InterPro" id="IPR004911">
    <property type="entry name" value="Interferon-induced_GILT"/>
</dbReference>
<evidence type="ECO:0000313" key="4">
    <source>
        <dbReference type="EMBL" id="SPP81218.1"/>
    </source>
</evidence>
<proteinExistence type="inferred from homology"/>
<keyword evidence="5" id="KW-1185">Reference proteome</keyword>